<name>A0A932CPZ8_UNCTE</name>
<dbReference type="Proteomes" id="UP000769766">
    <property type="component" value="Unassembled WGS sequence"/>
</dbReference>
<protein>
    <submittedName>
        <fullName evidence="1">NHL repeat-containing protein</fullName>
    </submittedName>
</protein>
<dbReference type="EMBL" id="JACPRF010000291">
    <property type="protein sequence ID" value="MBI2877141.1"/>
    <property type="molecule type" value="Genomic_DNA"/>
</dbReference>
<dbReference type="InterPro" id="IPR050952">
    <property type="entry name" value="TRIM-NHL_E3_ligases"/>
</dbReference>
<dbReference type="PANTHER" id="PTHR24104">
    <property type="entry name" value="E3 UBIQUITIN-PROTEIN LIGASE NHLRC1-RELATED"/>
    <property type="match status" value="1"/>
</dbReference>
<dbReference type="InterPro" id="IPR011042">
    <property type="entry name" value="6-blade_b-propeller_TolB-like"/>
</dbReference>
<comment type="caution">
    <text evidence="1">The sequence shown here is derived from an EMBL/GenBank/DDBJ whole genome shotgun (WGS) entry which is preliminary data.</text>
</comment>
<dbReference type="AlphaFoldDB" id="A0A932CPZ8"/>
<gene>
    <name evidence="1" type="ORF">HYY20_09695</name>
</gene>
<dbReference type="SUPFAM" id="SSF101898">
    <property type="entry name" value="NHL repeat"/>
    <property type="match status" value="1"/>
</dbReference>
<organism evidence="1 2">
    <name type="scientific">Tectimicrobiota bacterium</name>
    <dbReference type="NCBI Taxonomy" id="2528274"/>
    <lineage>
        <taxon>Bacteria</taxon>
        <taxon>Pseudomonadati</taxon>
        <taxon>Nitrospinota/Tectimicrobiota group</taxon>
        <taxon>Candidatus Tectimicrobiota</taxon>
    </lineage>
</organism>
<proteinExistence type="predicted"/>
<evidence type="ECO:0000313" key="1">
    <source>
        <dbReference type="EMBL" id="MBI2877141.1"/>
    </source>
</evidence>
<sequence length="302" mass="32964">MGRISNHDQPWRIVGLFVLSLWVLAGRVGAGEPVEYLASIAGGPKEAFSFPTALFLDPAKGWLYVADAGANCLFSFDEQLKYLARFDHEGKLRTPTSLVKDPEGRFYVVEKSKGEVTYFDLKSKSARSLLLKGVEFPGPLALGSKGEVYLSDRSNGKIFSVNGNGEAVPRLAAMDGASSFTDLWPGPEGEIYAVDALARKVYRLGGQGDGRTPLSFGQEGGGRGEFLFPVSLTGMGRQLLVADSHRHKILAFDLSGRFLFEFGREGMGEGMLKYPICVRADGQGRIFVLNKGTRRIEVFKLP</sequence>
<dbReference type="CDD" id="cd05819">
    <property type="entry name" value="NHL"/>
    <property type="match status" value="1"/>
</dbReference>
<dbReference type="PANTHER" id="PTHR24104:SF25">
    <property type="entry name" value="PROTEIN LIN-41"/>
    <property type="match status" value="1"/>
</dbReference>
<dbReference type="Gene3D" id="2.120.10.30">
    <property type="entry name" value="TolB, C-terminal domain"/>
    <property type="match status" value="2"/>
</dbReference>
<reference evidence="1" key="1">
    <citation type="submission" date="2020-07" db="EMBL/GenBank/DDBJ databases">
        <title>Huge and variable diversity of episymbiotic CPR bacteria and DPANN archaea in groundwater ecosystems.</title>
        <authorList>
            <person name="He C.Y."/>
            <person name="Keren R."/>
            <person name="Whittaker M."/>
            <person name="Farag I.F."/>
            <person name="Doudna J."/>
            <person name="Cate J.H.D."/>
            <person name="Banfield J.F."/>
        </authorList>
    </citation>
    <scope>NUCLEOTIDE SEQUENCE</scope>
    <source>
        <strain evidence="1">NC_groundwater_672_Ag_B-0.1um_62_36</strain>
    </source>
</reference>
<dbReference type="GO" id="GO:0008270">
    <property type="term" value="F:zinc ion binding"/>
    <property type="evidence" value="ECO:0007669"/>
    <property type="project" value="UniProtKB-KW"/>
</dbReference>
<accession>A0A932CPZ8</accession>
<evidence type="ECO:0000313" key="2">
    <source>
        <dbReference type="Proteomes" id="UP000769766"/>
    </source>
</evidence>